<dbReference type="AlphaFoldDB" id="A0A284VP96"/>
<name>A0A284VP96_9EURY</name>
<evidence type="ECO:0000313" key="1">
    <source>
        <dbReference type="EMBL" id="SNQ61039.1"/>
    </source>
</evidence>
<protein>
    <submittedName>
        <fullName evidence="1">Uncharacterized protein</fullName>
    </submittedName>
</protein>
<sequence length="41" mass="4645">MIYLIQLKNLLQKAAGHQGQHVITKHLMKAYLKLGESNKAL</sequence>
<dbReference type="EMBL" id="FZMP01000136">
    <property type="protein sequence ID" value="SNQ61039.1"/>
    <property type="molecule type" value="Genomic_DNA"/>
</dbReference>
<reference evidence="2" key="1">
    <citation type="submission" date="2017-06" db="EMBL/GenBank/DDBJ databases">
        <authorList>
            <person name="Cremers G."/>
        </authorList>
    </citation>
    <scope>NUCLEOTIDE SEQUENCE [LARGE SCALE GENOMIC DNA]</scope>
</reference>
<keyword evidence="2" id="KW-1185">Reference proteome</keyword>
<evidence type="ECO:0000313" key="2">
    <source>
        <dbReference type="Proteomes" id="UP000218615"/>
    </source>
</evidence>
<organism evidence="1 2">
    <name type="scientific">Candidatus Methanoperedens nitratireducens</name>
    <dbReference type="NCBI Taxonomy" id="1392998"/>
    <lineage>
        <taxon>Archaea</taxon>
        <taxon>Methanobacteriati</taxon>
        <taxon>Methanobacteriota</taxon>
        <taxon>Stenosarchaea group</taxon>
        <taxon>Methanomicrobia</taxon>
        <taxon>Methanosarcinales</taxon>
        <taxon>ANME-2 cluster</taxon>
        <taxon>Candidatus Methanoperedentaceae</taxon>
        <taxon>Candidatus Methanoperedens</taxon>
    </lineage>
</organism>
<dbReference type="Proteomes" id="UP000218615">
    <property type="component" value="Unassembled WGS sequence"/>
</dbReference>
<gene>
    <name evidence="1" type="ORF">MNV_2200005</name>
</gene>
<proteinExistence type="predicted"/>
<accession>A0A284VP96</accession>